<name>A0A699Z509_HAELA</name>
<dbReference type="Proteomes" id="UP000485058">
    <property type="component" value="Unassembled WGS sequence"/>
</dbReference>
<gene>
    <name evidence="2" type="ORF">HaLaN_10494</name>
</gene>
<proteinExistence type="predicted"/>
<evidence type="ECO:0000313" key="2">
    <source>
        <dbReference type="EMBL" id="GFH14438.1"/>
    </source>
</evidence>
<protein>
    <submittedName>
        <fullName evidence="2">Uncharacterized protein</fullName>
    </submittedName>
</protein>
<reference evidence="2 3" key="1">
    <citation type="submission" date="2020-02" db="EMBL/GenBank/DDBJ databases">
        <title>Draft genome sequence of Haematococcus lacustris strain NIES-144.</title>
        <authorList>
            <person name="Morimoto D."/>
            <person name="Nakagawa S."/>
            <person name="Yoshida T."/>
            <person name="Sawayama S."/>
        </authorList>
    </citation>
    <scope>NUCLEOTIDE SEQUENCE [LARGE SCALE GENOMIC DNA]</scope>
    <source>
        <strain evidence="2 3">NIES-144</strain>
    </source>
</reference>
<evidence type="ECO:0000313" key="3">
    <source>
        <dbReference type="Proteomes" id="UP000485058"/>
    </source>
</evidence>
<feature type="compositionally biased region" description="Basic and acidic residues" evidence="1">
    <location>
        <begin position="100"/>
        <end position="109"/>
    </location>
</feature>
<feature type="non-terminal residue" evidence="2">
    <location>
        <position position="135"/>
    </location>
</feature>
<sequence length="135" mass="14076">VEEVRCEPMDLTGDDADAASIFVASDSEVDPDAEVLAKLGVVVHGWRQQEAQEEAQAADLRVLKGVLEAEASGGGAVGGRGGAGRGSGALELSAWQPSQEEIHAGEPRTPRLTTAAVERRVQQVGQHVGQQVGQQ</sequence>
<organism evidence="2 3">
    <name type="scientific">Haematococcus lacustris</name>
    <name type="common">Green alga</name>
    <name type="synonym">Haematococcus pluvialis</name>
    <dbReference type="NCBI Taxonomy" id="44745"/>
    <lineage>
        <taxon>Eukaryota</taxon>
        <taxon>Viridiplantae</taxon>
        <taxon>Chlorophyta</taxon>
        <taxon>core chlorophytes</taxon>
        <taxon>Chlorophyceae</taxon>
        <taxon>CS clade</taxon>
        <taxon>Chlamydomonadales</taxon>
        <taxon>Haematococcaceae</taxon>
        <taxon>Haematococcus</taxon>
    </lineage>
</organism>
<evidence type="ECO:0000256" key="1">
    <source>
        <dbReference type="SAM" id="MobiDB-lite"/>
    </source>
</evidence>
<accession>A0A699Z509</accession>
<feature type="region of interest" description="Disordered" evidence="1">
    <location>
        <begin position="72"/>
        <end position="111"/>
    </location>
</feature>
<feature type="non-terminal residue" evidence="2">
    <location>
        <position position="1"/>
    </location>
</feature>
<feature type="compositionally biased region" description="Gly residues" evidence="1">
    <location>
        <begin position="72"/>
        <end position="87"/>
    </location>
</feature>
<dbReference type="EMBL" id="BLLF01000726">
    <property type="protein sequence ID" value="GFH14438.1"/>
    <property type="molecule type" value="Genomic_DNA"/>
</dbReference>
<keyword evidence="3" id="KW-1185">Reference proteome</keyword>
<comment type="caution">
    <text evidence="2">The sequence shown here is derived from an EMBL/GenBank/DDBJ whole genome shotgun (WGS) entry which is preliminary data.</text>
</comment>
<dbReference type="AlphaFoldDB" id="A0A699Z509"/>